<feature type="domain" description="Helicase C-terminal" evidence="19">
    <location>
        <begin position="219"/>
        <end position="368"/>
    </location>
</feature>
<evidence type="ECO:0000256" key="8">
    <source>
        <dbReference type="ARBA" id="ARBA00022806"/>
    </source>
</evidence>
<comment type="cofactor">
    <cofactor evidence="2">
        <name>Zn(2+)</name>
        <dbReference type="ChEBI" id="CHEBI:29105"/>
    </cofactor>
</comment>
<reference evidence="20" key="1">
    <citation type="submission" date="2022-09" db="EMBL/GenBank/DDBJ databases">
        <title>Comparative genomics and taxonomic characterization of three novel marine species of genus Reichenbachiella exhibiting antioxidant and polysaccharide degradation activities.</title>
        <authorList>
            <person name="Muhammad N."/>
            <person name="Lee Y.-J."/>
            <person name="Ko J."/>
            <person name="Kim S.-G."/>
        </authorList>
    </citation>
    <scope>NUCLEOTIDE SEQUENCE</scope>
    <source>
        <strain evidence="20">BKB1-1</strain>
    </source>
</reference>
<dbReference type="EMBL" id="CP106679">
    <property type="protein sequence ID" value="UXP32918.1"/>
    <property type="molecule type" value="Genomic_DNA"/>
</dbReference>
<dbReference type="InterPro" id="IPR006293">
    <property type="entry name" value="DNA_helicase_ATP-dep_RecQ_bac"/>
</dbReference>
<dbReference type="NCBIfam" id="TIGR01389">
    <property type="entry name" value="recQ"/>
    <property type="match status" value="1"/>
</dbReference>
<evidence type="ECO:0000256" key="2">
    <source>
        <dbReference type="ARBA" id="ARBA00001947"/>
    </source>
</evidence>
<dbReference type="SMART" id="SM00956">
    <property type="entry name" value="RQC"/>
    <property type="match status" value="1"/>
</dbReference>
<comment type="catalytic activity">
    <reaction evidence="15">
        <text>Couples ATP hydrolysis with the unwinding of duplex DNA by translocating in the 3'-5' direction.</text>
        <dbReference type="EC" id="5.6.2.4"/>
    </reaction>
</comment>
<keyword evidence="11" id="KW-0238">DNA-binding</keyword>
<evidence type="ECO:0000256" key="11">
    <source>
        <dbReference type="ARBA" id="ARBA00023125"/>
    </source>
</evidence>
<dbReference type="CDD" id="cd18794">
    <property type="entry name" value="SF2_C_RecQ"/>
    <property type="match status" value="1"/>
</dbReference>
<evidence type="ECO:0000256" key="16">
    <source>
        <dbReference type="NCBIfam" id="TIGR01389"/>
    </source>
</evidence>
<dbReference type="InterPro" id="IPR014001">
    <property type="entry name" value="Helicase_ATP-bd"/>
</dbReference>
<dbReference type="InterPro" id="IPR036388">
    <property type="entry name" value="WH-like_DNA-bd_sf"/>
</dbReference>
<dbReference type="Pfam" id="PF09382">
    <property type="entry name" value="RQC"/>
    <property type="match status" value="1"/>
</dbReference>
<dbReference type="Gene3D" id="1.10.10.10">
    <property type="entry name" value="Winged helix-like DNA-binding domain superfamily/Winged helix DNA-binding domain"/>
    <property type="match status" value="1"/>
</dbReference>
<keyword evidence="12" id="KW-0233">DNA recombination</keyword>
<evidence type="ECO:0000256" key="13">
    <source>
        <dbReference type="ARBA" id="ARBA00023204"/>
    </source>
</evidence>
<dbReference type="Pfam" id="PF14493">
    <property type="entry name" value="HTH_40"/>
    <property type="match status" value="1"/>
</dbReference>
<dbReference type="PROSITE" id="PS51194">
    <property type="entry name" value="HELICASE_CTER"/>
    <property type="match status" value="1"/>
</dbReference>
<dbReference type="SUPFAM" id="SSF47819">
    <property type="entry name" value="HRDC-like"/>
    <property type="match status" value="1"/>
</dbReference>
<name>A0ABY6CTX6_9BACT</name>
<dbReference type="InterPro" id="IPR002121">
    <property type="entry name" value="HRDC_dom"/>
</dbReference>
<dbReference type="InterPro" id="IPR018982">
    <property type="entry name" value="RQC_domain"/>
</dbReference>
<feature type="domain" description="HRDC" evidence="17">
    <location>
        <begin position="525"/>
        <end position="605"/>
    </location>
</feature>
<dbReference type="Gene3D" id="1.10.150.80">
    <property type="entry name" value="HRDC domain"/>
    <property type="match status" value="1"/>
</dbReference>
<comment type="cofactor">
    <cofactor evidence="1">
        <name>Mg(2+)</name>
        <dbReference type="ChEBI" id="CHEBI:18420"/>
    </cofactor>
</comment>
<dbReference type="InterPro" id="IPR010997">
    <property type="entry name" value="HRDC-like_sf"/>
</dbReference>
<evidence type="ECO:0000256" key="4">
    <source>
        <dbReference type="ARBA" id="ARBA00022723"/>
    </source>
</evidence>
<keyword evidence="5" id="KW-0547">Nucleotide-binding</keyword>
<organism evidence="20 21">
    <name type="scientific">Reichenbachiella agarivorans</name>
    <dbReference type="NCBI Taxonomy" id="2979464"/>
    <lineage>
        <taxon>Bacteria</taxon>
        <taxon>Pseudomonadati</taxon>
        <taxon>Bacteroidota</taxon>
        <taxon>Cytophagia</taxon>
        <taxon>Cytophagales</taxon>
        <taxon>Reichenbachiellaceae</taxon>
        <taxon>Reichenbachiella</taxon>
    </lineage>
</organism>
<feature type="domain" description="Helicase ATP-binding" evidence="18">
    <location>
        <begin position="30"/>
        <end position="198"/>
    </location>
</feature>
<keyword evidence="8 20" id="KW-0347">Helicase</keyword>
<dbReference type="InterPro" id="IPR027417">
    <property type="entry name" value="P-loop_NTPase"/>
</dbReference>
<keyword evidence="10" id="KW-0067">ATP-binding</keyword>
<protein>
    <recommendedName>
        <fullName evidence="16">DNA helicase RecQ</fullName>
        <ecNumber evidence="16">5.6.2.4</ecNumber>
    </recommendedName>
</protein>
<evidence type="ECO:0000256" key="7">
    <source>
        <dbReference type="ARBA" id="ARBA00022801"/>
    </source>
</evidence>
<evidence type="ECO:0000259" key="18">
    <source>
        <dbReference type="PROSITE" id="PS51192"/>
    </source>
</evidence>
<dbReference type="PROSITE" id="PS50967">
    <property type="entry name" value="HRDC"/>
    <property type="match status" value="1"/>
</dbReference>
<evidence type="ECO:0000256" key="10">
    <source>
        <dbReference type="ARBA" id="ARBA00022840"/>
    </source>
</evidence>
<evidence type="ECO:0000259" key="17">
    <source>
        <dbReference type="PROSITE" id="PS50967"/>
    </source>
</evidence>
<dbReference type="CDD" id="cd17920">
    <property type="entry name" value="DEXHc_RecQ"/>
    <property type="match status" value="1"/>
</dbReference>
<dbReference type="Gene3D" id="3.40.50.300">
    <property type="entry name" value="P-loop containing nucleotide triphosphate hydrolases"/>
    <property type="match status" value="2"/>
</dbReference>
<dbReference type="SMART" id="SM00341">
    <property type="entry name" value="HRDC"/>
    <property type="match status" value="1"/>
</dbReference>
<dbReference type="RefSeq" id="WP_262310350.1">
    <property type="nucleotide sequence ID" value="NZ_CP106679.1"/>
</dbReference>
<sequence length="709" mass="80216">MSEPLLANAHTILKDVFGYSSFRPLQEDVITSALDGKDSLVIMPTGGGKSMCFQLPALVQDGACLVISPLISLMRDQVEALKQNGVSSAYLNSSLTAPEQREIEEKFLSGEIKILYVSPEKLLTRDFYNVIRSVTLNLIAIDEAHCISQWGHDFRPEYTQLDFLKKQFPTVPIMALTATADKATRTDILNQLGILHAKTYLASFDRPNLNLTVRAAQGRIESIIGLIKQAPNESGIVYCLSRKSCETVAAKLQANGIDADFYHAGMPADVRNNTQERFIRDDLKVVCATIAFGMGIDKSNVRWVIHYNLPKNLESYYQEIGRAGRDGLDSKTLLFFSYADVVQLKQFMEDSPQKALLEAKLQRMQQFAEATTCRRRVLLSYFGEQMERDCGNCDVCRNPPEFMDGTILAQKALSACARTREQVGMRMLIDILRGSHRQEIVQLGYHEIKTYGAGRDHSYFEWQHFIGQFLNLGLFEIAFDNHNILRITETGKKALTGSIPVQITKPESEIERKERMKAPQPSKTALRSNELFERLRNLRKKIAQELEIPAYVVFNDATLEEMAAKHPTTEETLMEISGVGQQKITRFGDAFLTEIIAFVKEKATQGEKITGATHLITFDLLQEGNSPEQIAEQRKLNIVTIYSHLATLYEQGKPIDIRSYLSEEEEVKIIAGIEKTGETEKLKPLFDYFKEEIPYYKLRLAMAVYKKRL</sequence>
<gene>
    <name evidence="20" type="primary">recQ</name>
    <name evidence="20" type="ORF">N6H18_02980</name>
</gene>
<dbReference type="InterPro" id="IPR044876">
    <property type="entry name" value="HRDC_dom_sf"/>
</dbReference>
<dbReference type="EC" id="5.6.2.4" evidence="16"/>
<evidence type="ECO:0000256" key="12">
    <source>
        <dbReference type="ARBA" id="ARBA00023172"/>
    </source>
</evidence>
<dbReference type="PANTHER" id="PTHR13710">
    <property type="entry name" value="DNA HELICASE RECQ FAMILY MEMBER"/>
    <property type="match status" value="1"/>
</dbReference>
<dbReference type="PROSITE" id="PS51192">
    <property type="entry name" value="HELICASE_ATP_BIND_1"/>
    <property type="match status" value="1"/>
</dbReference>
<evidence type="ECO:0000259" key="19">
    <source>
        <dbReference type="PROSITE" id="PS51194"/>
    </source>
</evidence>
<keyword evidence="4" id="KW-0479">Metal-binding</keyword>
<evidence type="ECO:0000313" key="20">
    <source>
        <dbReference type="EMBL" id="UXP32918.1"/>
    </source>
</evidence>
<dbReference type="InterPro" id="IPR036390">
    <property type="entry name" value="WH_DNA-bd_sf"/>
</dbReference>
<dbReference type="SMART" id="SM00487">
    <property type="entry name" value="DEXDc"/>
    <property type="match status" value="1"/>
</dbReference>
<evidence type="ECO:0000313" key="21">
    <source>
        <dbReference type="Proteomes" id="UP001065174"/>
    </source>
</evidence>
<evidence type="ECO:0000256" key="5">
    <source>
        <dbReference type="ARBA" id="ARBA00022741"/>
    </source>
</evidence>
<keyword evidence="7 20" id="KW-0378">Hydrolase</keyword>
<dbReference type="Pfam" id="PF00271">
    <property type="entry name" value="Helicase_C"/>
    <property type="match status" value="1"/>
</dbReference>
<dbReference type="InterPro" id="IPR004589">
    <property type="entry name" value="DNA_helicase_ATP-dep_RecQ"/>
</dbReference>
<keyword evidence="21" id="KW-1185">Reference proteome</keyword>
<dbReference type="Gene3D" id="1.10.10.1390">
    <property type="entry name" value="ATP-dependent DNA helicase RecQ"/>
    <property type="match status" value="1"/>
</dbReference>
<dbReference type="InterPro" id="IPR011545">
    <property type="entry name" value="DEAD/DEAH_box_helicase_dom"/>
</dbReference>
<dbReference type="InterPro" id="IPR032284">
    <property type="entry name" value="RecQ_Zn-bd"/>
</dbReference>
<dbReference type="GO" id="GO:0016787">
    <property type="term" value="F:hydrolase activity"/>
    <property type="evidence" value="ECO:0007669"/>
    <property type="project" value="UniProtKB-KW"/>
</dbReference>
<dbReference type="SUPFAM" id="SSF46785">
    <property type="entry name" value="Winged helix' DNA-binding domain"/>
    <property type="match status" value="1"/>
</dbReference>
<dbReference type="NCBIfam" id="TIGR00614">
    <property type="entry name" value="recQ_fam"/>
    <property type="match status" value="1"/>
</dbReference>
<keyword evidence="13" id="KW-0234">DNA repair</keyword>
<dbReference type="PANTHER" id="PTHR13710:SF105">
    <property type="entry name" value="ATP-DEPENDENT DNA HELICASE Q1"/>
    <property type="match status" value="1"/>
</dbReference>
<evidence type="ECO:0000256" key="15">
    <source>
        <dbReference type="ARBA" id="ARBA00034617"/>
    </source>
</evidence>
<evidence type="ECO:0000256" key="1">
    <source>
        <dbReference type="ARBA" id="ARBA00001946"/>
    </source>
</evidence>
<evidence type="ECO:0000256" key="9">
    <source>
        <dbReference type="ARBA" id="ARBA00022833"/>
    </source>
</evidence>
<dbReference type="GO" id="GO:0003678">
    <property type="term" value="F:DNA helicase activity"/>
    <property type="evidence" value="ECO:0007669"/>
    <property type="project" value="UniProtKB-EC"/>
</dbReference>
<keyword evidence="6" id="KW-0227">DNA damage</keyword>
<evidence type="ECO:0000256" key="3">
    <source>
        <dbReference type="ARBA" id="ARBA00005446"/>
    </source>
</evidence>
<dbReference type="Pfam" id="PF00270">
    <property type="entry name" value="DEAD"/>
    <property type="match status" value="1"/>
</dbReference>
<keyword evidence="14" id="KW-0413">Isomerase</keyword>
<dbReference type="SUPFAM" id="SSF52540">
    <property type="entry name" value="P-loop containing nucleoside triphosphate hydrolases"/>
    <property type="match status" value="1"/>
</dbReference>
<proteinExistence type="inferred from homology"/>
<dbReference type="SMART" id="SM00490">
    <property type="entry name" value="HELICc"/>
    <property type="match status" value="1"/>
</dbReference>
<comment type="similarity">
    <text evidence="3">Belongs to the helicase family. RecQ subfamily.</text>
</comment>
<evidence type="ECO:0000256" key="14">
    <source>
        <dbReference type="ARBA" id="ARBA00023235"/>
    </source>
</evidence>
<evidence type="ECO:0000256" key="6">
    <source>
        <dbReference type="ARBA" id="ARBA00022763"/>
    </source>
</evidence>
<dbReference type="InterPro" id="IPR029491">
    <property type="entry name" value="Helicase_HTH"/>
</dbReference>
<dbReference type="Pfam" id="PF00570">
    <property type="entry name" value="HRDC"/>
    <property type="match status" value="1"/>
</dbReference>
<accession>A0ABY6CTX6</accession>
<dbReference type="Pfam" id="PF16124">
    <property type="entry name" value="RecQ_Zn_bind"/>
    <property type="match status" value="1"/>
</dbReference>
<keyword evidence="9" id="KW-0862">Zinc</keyword>
<dbReference type="Proteomes" id="UP001065174">
    <property type="component" value="Chromosome"/>
</dbReference>
<dbReference type="InterPro" id="IPR001650">
    <property type="entry name" value="Helicase_C-like"/>
</dbReference>